<dbReference type="PRINTS" id="PR01036">
    <property type="entry name" value="TCRTETB"/>
</dbReference>
<accession>A0A0U1L1S2</accession>
<dbReference type="GO" id="GO:0005886">
    <property type="term" value="C:plasma membrane"/>
    <property type="evidence" value="ECO:0007669"/>
    <property type="project" value="UniProtKB-SubCell"/>
</dbReference>
<organism evidence="10 11">
    <name type="scientific">Sporomusa ovata</name>
    <dbReference type="NCBI Taxonomy" id="2378"/>
    <lineage>
        <taxon>Bacteria</taxon>
        <taxon>Bacillati</taxon>
        <taxon>Bacillota</taxon>
        <taxon>Negativicutes</taxon>
        <taxon>Selenomonadales</taxon>
        <taxon>Sporomusaceae</taxon>
        <taxon>Sporomusa</taxon>
    </lineage>
</organism>
<feature type="transmembrane region" description="Helical" evidence="8">
    <location>
        <begin position="266"/>
        <end position="286"/>
    </location>
</feature>
<dbReference type="PROSITE" id="PS50850">
    <property type="entry name" value="MFS"/>
    <property type="match status" value="1"/>
</dbReference>
<keyword evidence="5 8" id="KW-0812">Transmembrane</keyword>
<feature type="transmembrane region" description="Helical" evidence="8">
    <location>
        <begin position="361"/>
        <end position="380"/>
    </location>
</feature>
<evidence type="ECO:0000256" key="4">
    <source>
        <dbReference type="ARBA" id="ARBA00022475"/>
    </source>
</evidence>
<feature type="transmembrane region" description="Helical" evidence="8">
    <location>
        <begin position="233"/>
        <end position="254"/>
    </location>
</feature>
<dbReference type="InterPro" id="IPR011701">
    <property type="entry name" value="MFS"/>
</dbReference>
<dbReference type="EMBL" id="CTRP01000014">
    <property type="protein sequence ID" value="CQR73630.1"/>
    <property type="molecule type" value="Genomic_DNA"/>
</dbReference>
<evidence type="ECO:0000256" key="2">
    <source>
        <dbReference type="ARBA" id="ARBA00008537"/>
    </source>
</evidence>
<feature type="transmembrane region" description="Helical" evidence="8">
    <location>
        <begin position="200"/>
        <end position="221"/>
    </location>
</feature>
<evidence type="ECO:0000259" key="9">
    <source>
        <dbReference type="PROSITE" id="PS50850"/>
    </source>
</evidence>
<feature type="transmembrane region" description="Helical" evidence="8">
    <location>
        <begin position="168"/>
        <end position="188"/>
    </location>
</feature>
<name>A0A0U1L1S2_9FIRM</name>
<dbReference type="RefSeq" id="WP_021170904.1">
    <property type="nucleotide sequence ID" value="NZ_CTRP01000014.1"/>
</dbReference>
<dbReference type="CDD" id="cd17503">
    <property type="entry name" value="MFS_LmrB_MDR_like"/>
    <property type="match status" value="1"/>
</dbReference>
<dbReference type="InterPro" id="IPR020846">
    <property type="entry name" value="MFS_dom"/>
</dbReference>
<feature type="transmembrane region" description="Helical" evidence="8">
    <location>
        <begin position="12"/>
        <end position="40"/>
    </location>
</feature>
<feature type="transmembrane region" description="Helical" evidence="8">
    <location>
        <begin position="135"/>
        <end position="156"/>
    </location>
</feature>
<reference evidence="11" key="1">
    <citation type="submission" date="2015-03" db="EMBL/GenBank/DDBJ databases">
        <authorList>
            <person name="Nijsse Bart"/>
        </authorList>
    </citation>
    <scope>NUCLEOTIDE SEQUENCE [LARGE SCALE GENOMIC DNA]</scope>
</reference>
<keyword evidence="6 8" id="KW-1133">Transmembrane helix</keyword>
<keyword evidence="11" id="KW-1185">Reference proteome</keyword>
<feature type="transmembrane region" description="Helical" evidence="8">
    <location>
        <begin position="337"/>
        <end position="355"/>
    </location>
</feature>
<dbReference type="Proteomes" id="UP000049855">
    <property type="component" value="Unassembled WGS sequence"/>
</dbReference>
<feature type="domain" description="Major facilitator superfamily (MFS) profile" evidence="9">
    <location>
        <begin position="14"/>
        <end position="511"/>
    </location>
</feature>
<feature type="transmembrane region" description="Helical" evidence="8">
    <location>
        <begin position="488"/>
        <end position="506"/>
    </location>
</feature>
<feature type="transmembrane region" description="Helical" evidence="8">
    <location>
        <begin position="306"/>
        <end position="325"/>
    </location>
</feature>
<evidence type="ECO:0000256" key="1">
    <source>
        <dbReference type="ARBA" id="ARBA00004651"/>
    </source>
</evidence>
<dbReference type="NCBIfam" id="TIGR00711">
    <property type="entry name" value="efflux_EmrB"/>
    <property type="match status" value="1"/>
</dbReference>
<evidence type="ECO:0000256" key="7">
    <source>
        <dbReference type="ARBA" id="ARBA00023136"/>
    </source>
</evidence>
<dbReference type="PANTHER" id="PTHR42718">
    <property type="entry name" value="MAJOR FACILITATOR SUPERFAMILY MULTIDRUG TRANSPORTER MFSC"/>
    <property type="match status" value="1"/>
</dbReference>
<dbReference type="Gene3D" id="1.20.1250.20">
    <property type="entry name" value="MFS general substrate transporter like domains"/>
    <property type="match status" value="1"/>
</dbReference>
<comment type="similarity">
    <text evidence="2">Belongs to the major facilitator superfamily. EmrB family.</text>
</comment>
<evidence type="ECO:0000313" key="10">
    <source>
        <dbReference type="EMBL" id="CQR73630.1"/>
    </source>
</evidence>
<keyword evidence="4" id="KW-1003">Cell membrane</keyword>
<feature type="transmembrane region" description="Helical" evidence="8">
    <location>
        <begin position="80"/>
        <end position="107"/>
    </location>
</feature>
<evidence type="ECO:0000256" key="6">
    <source>
        <dbReference type="ARBA" id="ARBA00022989"/>
    </source>
</evidence>
<dbReference type="InterPro" id="IPR036259">
    <property type="entry name" value="MFS_trans_sf"/>
</dbReference>
<dbReference type="AlphaFoldDB" id="A0A0U1L1S2"/>
<protein>
    <submittedName>
        <fullName evidence="10">Inner membrane component of tripartite multidrug resistance system</fullName>
    </submittedName>
</protein>
<evidence type="ECO:0000256" key="3">
    <source>
        <dbReference type="ARBA" id="ARBA00022448"/>
    </source>
</evidence>
<dbReference type="InterPro" id="IPR004638">
    <property type="entry name" value="EmrB-like"/>
</dbReference>
<comment type="subcellular location">
    <subcellularLocation>
        <location evidence="1">Cell membrane</location>
        <topology evidence="1">Multi-pass membrane protein</topology>
    </subcellularLocation>
</comment>
<sequence length="521" mass="56247">MSEATSKPVNPIWVSIAVSLAAFMEVLDTTIANVALTHIAGSLGASSEESTWVLTSYLVSNGIVLPLSGWLSGLMGRKNFFILCIIGFTFTSFMCGIATSLSMLIIFRLLQGLAGGGLQPAQQAIIKDSFPAEKLGMAFAITGITTVLAPILGPTLGGYITDNYNWRWIFFMNVPVGLLAAFLVKILVQDPPSAQKQAVGSIDYIGLGLIALGLGALQIVLDKGQQEDWFDSTFIVLFAVISAISLMLAIYWLLQQKRPVVELKLFKIPSFAMPCVMMFFVGFALYGSTTLLPMMVQANFGYDATLSGLLLSPAGIVVLIMMPVVGKLVNVVPAKYLISLGMLINAFGMWATGLITPQTDYSTFVFVRILQTLGLPFLFVPASTLAFSKISPENSSNASAIISLTRNLGGSIGIALVTNKLIHSQQIQQSYLVQHLTMADAGYRYALDTYTQVLTNLGVPSSLVSTKAMGKIYQDLLHQASILAYRDAYNFVAVILIVLGIAALFMPTNRPHKKEIPVESH</sequence>
<keyword evidence="7 8" id="KW-0472">Membrane</keyword>
<keyword evidence="3" id="KW-0813">Transport</keyword>
<dbReference type="Gene3D" id="1.20.1720.10">
    <property type="entry name" value="Multidrug resistance protein D"/>
    <property type="match status" value="1"/>
</dbReference>
<proteinExistence type="inferred from homology"/>
<dbReference type="GO" id="GO:0022857">
    <property type="term" value="F:transmembrane transporter activity"/>
    <property type="evidence" value="ECO:0007669"/>
    <property type="project" value="InterPro"/>
</dbReference>
<evidence type="ECO:0000256" key="8">
    <source>
        <dbReference type="SAM" id="Phobius"/>
    </source>
</evidence>
<gene>
    <name evidence="10" type="ORF">SpAn4DRAFT_0092</name>
</gene>
<feature type="transmembrane region" description="Helical" evidence="8">
    <location>
        <begin position="52"/>
        <end position="74"/>
    </location>
</feature>
<dbReference type="SUPFAM" id="SSF103473">
    <property type="entry name" value="MFS general substrate transporter"/>
    <property type="match status" value="1"/>
</dbReference>
<dbReference type="PANTHER" id="PTHR42718:SF9">
    <property type="entry name" value="MAJOR FACILITATOR SUPERFAMILY MULTIDRUG TRANSPORTER MFSC"/>
    <property type="match status" value="1"/>
</dbReference>
<evidence type="ECO:0000256" key="5">
    <source>
        <dbReference type="ARBA" id="ARBA00022692"/>
    </source>
</evidence>
<dbReference type="Pfam" id="PF07690">
    <property type="entry name" value="MFS_1"/>
    <property type="match status" value="1"/>
</dbReference>
<evidence type="ECO:0000313" key="11">
    <source>
        <dbReference type="Proteomes" id="UP000049855"/>
    </source>
</evidence>